<reference evidence="3" key="2">
    <citation type="submission" date="2025-08" db="UniProtKB">
        <authorList>
            <consortium name="Ensembl"/>
        </authorList>
    </citation>
    <scope>IDENTIFICATION</scope>
</reference>
<evidence type="ECO:0000313" key="3">
    <source>
        <dbReference type="Ensembl" id="ENSCSAVP00000000307.1"/>
    </source>
</evidence>
<dbReference type="HOGENOM" id="CLU_127982_0_0_1"/>
<dbReference type="GO" id="GO:0000976">
    <property type="term" value="F:transcription cis-regulatory region binding"/>
    <property type="evidence" value="ECO:0007669"/>
    <property type="project" value="TreeGrafter"/>
</dbReference>
<sequence>MEYPEKYHLSVGTEVSAKYRGAFCEAKIKSVKKNVVFRVALKKDNKSYCVAEGAIKGSLKLGSTVEAQFPEQPGWQEGVIQSARDKSIYTVEFDDGDVRTLSRGSLCLQGVRHYAESETLDHLPLTDPENFGTPVLNGKRKPKRKTPQSSAVVDEIEGQNTPEREPPAKRKLQTAKSETKV</sequence>
<dbReference type="PANTHER" id="PTHR13964:SF27">
    <property type="entry name" value="HAT-TRICK, ISOFORM D"/>
    <property type="match status" value="1"/>
</dbReference>
<dbReference type="CDD" id="cd20389">
    <property type="entry name" value="Tudor_ARID4_rpt1"/>
    <property type="match status" value="1"/>
</dbReference>
<dbReference type="STRING" id="51511.ENSCSAVP00000000307"/>
<dbReference type="Ensembl" id="ENSCSAVT00000000310.1">
    <property type="protein sequence ID" value="ENSCSAVP00000000307.1"/>
    <property type="gene ID" value="ENSCSAVG00000000172.1"/>
</dbReference>
<dbReference type="PANTHER" id="PTHR13964">
    <property type="entry name" value="RBP-RELATED"/>
    <property type="match status" value="1"/>
</dbReference>
<dbReference type="SUPFAM" id="SSF63748">
    <property type="entry name" value="Tudor/PWWP/MBT"/>
    <property type="match status" value="1"/>
</dbReference>
<feature type="region of interest" description="Disordered" evidence="1">
    <location>
        <begin position="124"/>
        <end position="181"/>
    </location>
</feature>
<dbReference type="GeneTree" id="ENSGT00940000169343"/>
<evidence type="ECO:0000313" key="4">
    <source>
        <dbReference type="Proteomes" id="UP000007875"/>
    </source>
</evidence>
<dbReference type="Gene3D" id="2.30.30.140">
    <property type="match status" value="1"/>
</dbReference>
<name>H2Y4Q9_CIOSA</name>
<evidence type="ECO:0000256" key="1">
    <source>
        <dbReference type="SAM" id="MobiDB-lite"/>
    </source>
</evidence>
<dbReference type="AlphaFoldDB" id="H2Y4Q9"/>
<keyword evidence="4" id="KW-1185">Reference proteome</keyword>
<proteinExistence type="predicted"/>
<reference evidence="3" key="3">
    <citation type="submission" date="2025-09" db="UniProtKB">
        <authorList>
            <consortium name="Ensembl"/>
        </authorList>
    </citation>
    <scope>IDENTIFICATION</scope>
</reference>
<dbReference type="Proteomes" id="UP000007875">
    <property type="component" value="Unassembled WGS sequence"/>
</dbReference>
<dbReference type="GO" id="GO:0006357">
    <property type="term" value="P:regulation of transcription by RNA polymerase II"/>
    <property type="evidence" value="ECO:0007669"/>
    <property type="project" value="TreeGrafter"/>
</dbReference>
<dbReference type="eggNOG" id="KOG2744">
    <property type="taxonomic scope" value="Eukaryota"/>
</dbReference>
<dbReference type="OMA" id="AEPPYLT"/>
<protein>
    <recommendedName>
        <fullName evidence="2">Tudor domain-containing protein</fullName>
    </recommendedName>
</protein>
<dbReference type="CDD" id="cd20390">
    <property type="entry name" value="Tudor_ARID4_rpt2"/>
    <property type="match status" value="1"/>
</dbReference>
<accession>H2Y4Q9</accession>
<dbReference type="InParanoid" id="H2Y4Q9"/>
<dbReference type="InterPro" id="IPR051232">
    <property type="entry name" value="ARID/SWI1_ChromRemod"/>
</dbReference>
<feature type="domain" description="Tudor" evidence="2">
    <location>
        <begin position="57"/>
        <end position="114"/>
    </location>
</feature>
<evidence type="ECO:0000259" key="2">
    <source>
        <dbReference type="SMART" id="SM00333"/>
    </source>
</evidence>
<dbReference type="GO" id="GO:0005634">
    <property type="term" value="C:nucleus"/>
    <property type="evidence" value="ECO:0007669"/>
    <property type="project" value="TreeGrafter"/>
</dbReference>
<reference evidence="4" key="1">
    <citation type="submission" date="2003-08" db="EMBL/GenBank/DDBJ databases">
        <authorList>
            <person name="Birren B."/>
            <person name="Nusbaum C."/>
            <person name="Abebe A."/>
            <person name="Abouelleil A."/>
            <person name="Adekoya E."/>
            <person name="Ait-zahra M."/>
            <person name="Allen N."/>
            <person name="Allen T."/>
            <person name="An P."/>
            <person name="Anderson M."/>
            <person name="Anderson S."/>
            <person name="Arachchi H."/>
            <person name="Armbruster J."/>
            <person name="Bachantsang P."/>
            <person name="Baldwin J."/>
            <person name="Barry A."/>
            <person name="Bayul T."/>
            <person name="Blitshsteyn B."/>
            <person name="Bloom T."/>
            <person name="Blye J."/>
            <person name="Boguslavskiy L."/>
            <person name="Borowsky M."/>
            <person name="Boukhgalter B."/>
            <person name="Brunache A."/>
            <person name="Butler J."/>
            <person name="Calixte N."/>
            <person name="Calvo S."/>
            <person name="Camarata J."/>
            <person name="Campo K."/>
            <person name="Chang J."/>
            <person name="Cheshatsang Y."/>
            <person name="Citroen M."/>
            <person name="Collymore A."/>
            <person name="Considine T."/>
            <person name="Cook A."/>
            <person name="Cooke P."/>
            <person name="Corum B."/>
            <person name="Cuomo C."/>
            <person name="David R."/>
            <person name="Dawoe T."/>
            <person name="Degray S."/>
            <person name="Dodge S."/>
            <person name="Dooley K."/>
            <person name="Dorje P."/>
            <person name="Dorjee K."/>
            <person name="Dorris L."/>
            <person name="Duffey N."/>
            <person name="Dupes A."/>
            <person name="Elkins T."/>
            <person name="Engels R."/>
            <person name="Erickson J."/>
            <person name="Farina A."/>
            <person name="Faro S."/>
            <person name="Ferreira P."/>
            <person name="Fischer H."/>
            <person name="Fitzgerald M."/>
            <person name="Foley K."/>
            <person name="Gage D."/>
            <person name="Galagan J."/>
            <person name="Gearin G."/>
            <person name="Gnerre S."/>
            <person name="Gnirke A."/>
            <person name="Goyette A."/>
            <person name="Graham J."/>
            <person name="Grandbois E."/>
            <person name="Gyaltsen K."/>
            <person name="Hafez N."/>
            <person name="Hagopian D."/>
            <person name="Hagos B."/>
            <person name="Hall J."/>
            <person name="Hatcher B."/>
            <person name="Heller A."/>
            <person name="Higgins H."/>
            <person name="Honan T."/>
            <person name="Horn A."/>
            <person name="Houde N."/>
            <person name="Hughes L."/>
            <person name="Hulme W."/>
            <person name="Husby E."/>
            <person name="Iliev I."/>
            <person name="Jaffe D."/>
            <person name="Jones C."/>
            <person name="Kamal M."/>
            <person name="Kamat A."/>
            <person name="Kamvysselis M."/>
            <person name="Karlsson E."/>
            <person name="Kells C."/>
            <person name="Kieu A."/>
            <person name="Kisner P."/>
            <person name="Kodira C."/>
            <person name="Kulbokas E."/>
            <person name="Labutti K."/>
            <person name="Lama D."/>
            <person name="Landers T."/>
            <person name="Leger J."/>
            <person name="Levine S."/>
            <person name="Lewis D."/>
            <person name="Lewis T."/>
            <person name="Lindblad-toh K."/>
            <person name="Liu X."/>
            <person name="Lokyitsang T."/>
            <person name="Lokyitsang Y."/>
            <person name="Lucien O."/>
            <person name="Lui A."/>
            <person name="Ma L.J."/>
            <person name="Mabbitt R."/>
            <person name="Macdonald J."/>
            <person name="Maclean C."/>
            <person name="Major J."/>
            <person name="Manning J."/>
            <person name="Marabella R."/>
            <person name="Maru K."/>
            <person name="Matthews C."/>
            <person name="Mauceli E."/>
            <person name="Mccarthy M."/>
            <person name="Mcdonough S."/>
            <person name="Mcghee T."/>
            <person name="Meldrim J."/>
            <person name="Meneus L."/>
            <person name="Mesirov J."/>
            <person name="Mihalev A."/>
            <person name="Mihova T."/>
            <person name="Mikkelsen T."/>
            <person name="Mlenga V."/>
            <person name="Moru K."/>
            <person name="Mozes J."/>
            <person name="Mulrain L."/>
            <person name="Munson G."/>
            <person name="Naylor J."/>
            <person name="Newes C."/>
            <person name="Nguyen C."/>
            <person name="Nguyen N."/>
            <person name="Nguyen T."/>
            <person name="Nicol R."/>
            <person name="Nielsen C."/>
            <person name="Nizzari M."/>
            <person name="Norbu C."/>
            <person name="Norbu N."/>
            <person name="O'donnell P."/>
            <person name="Okoawo O."/>
            <person name="O'leary S."/>
            <person name="Omotosho B."/>
            <person name="O'neill K."/>
            <person name="Osman S."/>
            <person name="Parker S."/>
            <person name="Perrin D."/>
            <person name="Phunkhang P."/>
            <person name="Piqani B."/>
            <person name="Purcell S."/>
            <person name="Rachupka T."/>
            <person name="Ramasamy U."/>
            <person name="Rameau R."/>
            <person name="Ray V."/>
            <person name="Raymond C."/>
            <person name="Retta R."/>
            <person name="Richardson S."/>
            <person name="Rise C."/>
            <person name="Rodriguez J."/>
            <person name="Rogers J."/>
            <person name="Rogov P."/>
            <person name="Rutman M."/>
            <person name="Schupbach R."/>
            <person name="Seaman C."/>
            <person name="Settipalli S."/>
            <person name="Sharpe T."/>
            <person name="Sheridan J."/>
            <person name="Sherpa N."/>
            <person name="Shi J."/>
            <person name="Smirnov S."/>
            <person name="Smith C."/>
            <person name="Sougnez C."/>
            <person name="Spencer B."/>
            <person name="Stalker J."/>
            <person name="Stange-thomann N."/>
            <person name="Stavropoulos S."/>
            <person name="Stetson K."/>
            <person name="Stone C."/>
            <person name="Stone S."/>
            <person name="Stubbs M."/>
            <person name="Talamas J."/>
            <person name="Tchuinga P."/>
            <person name="Tenzing P."/>
            <person name="Tesfaye S."/>
            <person name="Theodore J."/>
            <person name="Thoulutsang Y."/>
            <person name="Topham K."/>
            <person name="Towey S."/>
            <person name="Tsamla T."/>
            <person name="Tsomo N."/>
            <person name="Vallee D."/>
            <person name="Vassiliev H."/>
            <person name="Venkataraman V."/>
            <person name="Vinson J."/>
            <person name="Vo A."/>
            <person name="Wade C."/>
            <person name="Wang S."/>
            <person name="Wangchuk T."/>
            <person name="Wangdi T."/>
            <person name="Whittaker C."/>
            <person name="Wilkinson J."/>
            <person name="Wu Y."/>
            <person name="Wyman D."/>
            <person name="Yadav S."/>
            <person name="Yang S."/>
            <person name="Yang X."/>
            <person name="Yeager S."/>
            <person name="Yee E."/>
            <person name="Young G."/>
            <person name="Zainoun J."/>
            <person name="Zembeck L."/>
            <person name="Zimmer A."/>
            <person name="Zody M."/>
            <person name="Lander E."/>
        </authorList>
    </citation>
    <scope>NUCLEOTIDE SEQUENCE [LARGE SCALE GENOMIC DNA]</scope>
</reference>
<dbReference type="SMART" id="SM00333">
    <property type="entry name" value="TUDOR"/>
    <property type="match status" value="1"/>
</dbReference>
<organism evidence="3 4">
    <name type="scientific">Ciona savignyi</name>
    <name type="common">Pacific transparent sea squirt</name>
    <dbReference type="NCBI Taxonomy" id="51511"/>
    <lineage>
        <taxon>Eukaryota</taxon>
        <taxon>Metazoa</taxon>
        <taxon>Chordata</taxon>
        <taxon>Tunicata</taxon>
        <taxon>Ascidiacea</taxon>
        <taxon>Phlebobranchia</taxon>
        <taxon>Cionidae</taxon>
        <taxon>Ciona</taxon>
    </lineage>
</organism>
<dbReference type="InterPro" id="IPR002999">
    <property type="entry name" value="Tudor"/>
</dbReference>